<evidence type="ECO:0000313" key="4">
    <source>
        <dbReference type="Proteomes" id="UP000199398"/>
    </source>
</evidence>
<dbReference type="Pfam" id="PF12706">
    <property type="entry name" value="Lactamase_B_2"/>
    <property type="match status" value="1"/>
</dbReference>
<organism evidence="3 4">
    <name type="scientific">Saccharopolyspora antimicrobica</name>
    <dbReference type="NCBI Taxonomy" id="455193"/>
    <lineage>
        <taxon>Bacteria</taxon>
        <taxon>Bacillati</taxon>
        <taxon>Actinomycetota</taxon>
        <taxon>Actinomycetes</taxon>
        <taxon>Pseudonocardiales</taxon>
        <taxon>Pseudonocardiaceae</taxon>
        <taxon>Saccharopolyspora</taxon>
    </lineage>
</organism>
<dbReference type="PANTHER" id="PTHR15032:SF36">
    <property type="entry name" value="METALLO-BETA-LACTAMASE DOMAIN-CONTAINING PROTEIN"/>
    <property type="match status" value="1"/>
</dbReference>
<feature type="domain" description="Metallo-beta-lactamase" evidence="1">
    <location>
        <begin position="93"/>
        <end position="282"/>
    </location>
</feature>
<dbReference type="EMBL" id="FOUP01000009">
    <property type="protein sequence ID" value="SFO08899.1"/>
    <property type="molecule type" value="Genomic_DNA"/>
</dbReference>
<dbReference type="InterPro" id="IPR024884">
    <property type="entry name" value="NAPE-PLD"/>
</dbReference>
<dbReference type="Proteomes" id="UP000270697">
    <property type="component" value="Unassembled WGS sequence"/>
</dbReference>
<dbReference type="CDD" id="cd16283">
    <property type="entry name" value="RomA-like_MBL-fold"/>
    <property type="match status" value="1"/>
</dbReference>
<sequence>MRWAVRAGQSWVVSIQHQPPRLQPSYADRLHAPLPSFRDVMRLMWTGGFRGRVEDADRIPVLRSGLAPVAAQDTALSWVGHSTYVLRMGGAAVLTDPVWSSRIPGVPRRLTPPGVAFSELPPIDAVVISHNHYDHLDAPTIQRLPRSTPVLVPVGLGRWFRRRGFTEVVELDWWQSAEVAGLTFDFAPARHWSRRGPRDTCRSLWGSWVITGPQHRVYHAGDSGYGPHFAEIGQRYPGIDVAMVPIGAYDPRWFMKPVHMDPEEAVQAVEDLGAAHAATMHWGTFVLTREPVVEPLVRVRKAWREAGHDPDRLWDLAVGESRVLPA</sequence>
<dbReference type="Gene3D" id="3.60.15.10">
    <property type="entry name" value="Ribonuclease Z/Hydroxyacylglutathione hydrolase-like"/>
    <property type="match status" value="1"/>
</dbReference>
<evidence type="ECO:0000259" key="1">
    <source>
        <dbReference type="Pfam" id="PF12706"/>
    </source>
</evidence>
<dbReference type="InterPro" id="IPR001279">
    <property type="entry name" value="Metallo-B-lactamas"/>
</dbReference>
<dbReference type="EMBL" id="RBXX01000002">
    <property type="protein sequence ID" value="RKT86754.1"/>
    <property type="molecule type" value="Genomic_DNA"/>
</dbReference>
<keyword evidence="5" id="KW-1185">Reference proteome</keyword>
<dbReference type="Proteomes" id="UP000199398">
    <property type="component" value="Unassembled WGS sequence"/>
</dbReference>
<dbReference type="STRING" id="455193.SAMN05421805_10999"/>
<protein>
    <submittedName>
        <fullName evidence="2">L-ascorbate metabolism protein UlaG (Beta-lactamase superfamily)</fullName>
    </submittedName>
    <submittedName>
        <fullName evidence="3">L-ascorbate metabolism protein UlaG, beta-lactamase superfamily</fullName>
    </submittedName>
</protein>
<evidence type="ECO:0000313" key="2">
    <source>
        <dbReference type="EMBL" id="RKT86754.1"/>
    </source>
</evidence>
<dbReference type="InterPro" id="IPR036866">
    <property type="entry name" value="RibonucZ/Hydroxyglut_hydro"/>
</dbReference>
<evidence type="ECO:0000313" key="3">
    <source>
        <dbReference type="EMBL" id="SFO08899.1"/>
    </source>
</evidence>
<dbReference type="GO" id="GO:0005737">
    <property type="term" value="C:cytoplasm"/>
    <property type="evidence" value="ECO:0007669"/>
    <property type="project" value="TreeGrafter"/>
</dbReference>
<dbReference type="SUPFAM" id="SSF56281">
    <property type="entry name" value="Metallo-hydrolase/oxidoreductase"/>
    <property type="match status" value="1"/>
</dbReference>
<dbReference type="PIRSF" id="PIRSF038896">
    <property type="entry name" value="NAPE-PLD"/>
    <property type="match status" value="1"/>
</dbReference>
<dbReference type="GO" id="GO:0008270">
    <property type="term" value="F:zinc ion binding"/>
    <property type="evidence" value="ECO:0007669"/>
    <property type="project" value="InterPro"/>
</dbReference>
<accession>A0A1I5EBJ8</accession>
<evidence type="ECO:0000313" key="5">
    <source>
        <dbReference type="Proteomes" id="UP000270697"/>
    </source>
</evidence>
<proteinExistence type="predicted"/>
<gene>
    <name evidence="2" type="ORF">ATL45_5133</name>
    <name evidence="3" type="ORF">SAMN05421805_10999</name>
</gene>
<reference evidence="3 4" key="1">
    <citation type="submission" date="2016-10" db="EMBL/GenBank/DDBJ databases">
        <authorList>
            <person name="de Groot N.N."/>
        </authorList>
    </citation>
    <scope>NUCLEOTIDE SEQUENCE [LARGE SCALE GENOMIC DNA]</scope>
    <source>
        <strain evidence="3 4">CPCC 201259</strain>
    </source>
</reference>
<dbReference type="GO" id="GO:0070290">
    <property type="term" value="F:N-acylphosphatidylethanolamine-specific phospholipase D activity"/>
    <property type="evidence" value="ECO:0007669"/>
    <property type="project" value="InterPro"/>
</dbReference>
<dbReference type="PANTHER" id="PTHR15032">
    <property type="entry name" value="N-ACYL-PHOSPHATIDYLETHANOLAMINE-HYDROLYZING PHOSPHOLIPASE D"/>
    <property type="match status" value="1"/>
</dbReference>
<reference evidence="2 5" key="2">
    <citation type="submission" date="2018-10" db="EMBL/GenBank/DDBJ databases">
        <title>Sequencing the genomes of 1000 actinobacteria strains.</title>
        <authorList>
            <person name="Klenk H.-P."/>
        </authorList>
    </citation>
    <scope>NUCLEOTIDE SEQUENCE [LARGE SCALE GENOMIC DNA]</scope>
    <source>
        <strain evidence="2 5">DSM 45119</strain>
    </source>
</reference>
<name>A0A1I5EBJ8_9PSEU</name>
<dbReference type="AlphaFoldDB" id="A0A1I5EBJ8"/>